<dbReference type="GO" id="GO:0000139">
    <property type="term" value="C:Golgi membrane"/>
    <property type="evidence" value="ECO:0007669"/>
    <property type="project" value="UniProtKB-SubCell"/>
</dbReference>
<evidence type="ECO:0000256" key="9">
    <source>
        <dbReference type="ARBA" id="ARBA00023136"/>
    </source>
</evidence>
<dbReference type="InterPro" id="IPR002659">
    <property type="entry name" value="Glyco_trans_31"/>
</dbReference>
<evidence type="ECO:0000313" key="12">
    <source>
        <dbReference type="EMBL" id="KAJ6220534.1"/>
    </source>
</evidence>
<comment type="caution">
    <text evidence="12">The sequence shown here is derived from an EMBL/GenBank/DDBJ whole genome shotgun (WGS) entry which is preliminary data.</text>
</comment>
<name>A0A9Q0M7Z3_BLOTA</name>
<dbReference type="OrthoDB" id="6411373at2759"/>
<evidence type="ECO:0000256" key="1">
    <source>
        <dbReference type="ARBA" id="ARBA00004323"/>
    </source>
</evidence>
<evidence type="ECO:0000313" key="13">
    <source>
        <dbReference type="Proteomes" id="UP001142055"/>
    </source>
</evidence>
<keyword evidence="13" id="KW-1185">Reference proteome</keyword>
<dbReference type="OMA" id="NEHFIAY"/>
<feature type="chain" id="PRO_5040403069" description="Hexosyltransferase" evidence="11">
    <location>
        <begin position="23"/>
        <end position="376"/>
    </location>
</feature>
<reference evidence="12" key="1">
    <citation type="submission" date="2022-12" db="EMBL/GenBank/DDBJ databases">
        <title>Genome assemblies of Blomia tropicalis.</title>
        <authorList>
            <person name="Cui Y."/>
        </authorList>
    </citation>
    <scope>NUCLEOTIDE SEQUENCE</scope>
    <source>
        <tissue evidence="12">Adult mites</tissue>
    </source>
</reference>
<evidence type="ECO:0000256" key="4">
    <source>
        <dbReference type="ARBA" id="ARBA00022679"/>
    </source>
</evidence>
<gene>
    <name evidence="12" type="ORF">RDWZM_006346</name>
</gene>
<keyword evidence="4" id="KW-0808">Transferase</keyword>
<keyword evidence="8 10" id="KW-0333">Golgi apparatus</keyword>
<dbReference type="PANTHER" id="PTHR11214">
    <property type="entry name" value="BETA-1,3-N-ACETYLGLUCOSAMINYLTRANSFERASE"/>
    <property type="match status" value="1"/>
</dbReference>
<dbReference type="EC" id="2.4.1.-" evidence="10"/>
<dbReference type="GO" id="GO:0016758">
    <property type="term" value="F:hexosyltransferase activity"/>
    <property type="evidence" value="ECO:0007669"/>
    <property type="project" value="InterPro"/>
</dbReference>
<comment type="similarity">
    <text evidence="2 10">Belongs to the glycosyltransferase 31 family.</text>
</comment>
<evidence type="ECO:0000256" key="11">
    <source>
        <dbReference type="SAM" id="SignalP"/>
    </source>
</evidence>
<dbReference type="Pfam" id="PF01762">
    <property type="entry name" value="Galactosyl_T"/>
    <property type="match status" value="1"/>
</dbReference>
<keyword evidence="3 10" id="KW-0328">Glycosyltransferase</keyword>
<protein>
    <recommendedName>
        <fullName evidence="10">Hexosyltransferase</fullName>
        <ecNumber evidence="10">2.4.1.-</ecNumber>
    </recommendedName>
</protein>
<dbReference type="Gene3D" id="3.90.550.50">
    <property type="match status" value="1"/>
</dbReference>
<evidence type="ECO:0000256" key="5">
    <source>
        <dbReference type="ARBA" id="ARBA00022692"/>
    </source>
</evidence>
<keyword evidence="7" id="KW-1133">Transmembrane helix</keyword>
<keyword evidence="11" id="KW-0732">Signal</keyword>
<keyword evidence="5" id="KW-0812">Transmembrane</keyword>
<evidence type="ECO:0000256" key="10">
    <source>
        <dbReference type="RuleBase" id="RU363063"/>
    </source>
</evidence>
<evidence type="ECO:0000256" key="3">
    <source>
        <dbReference type="ARBA" id="ARBA00022676"/>
    </source>
</evidence>
<dbReference type="AlphaFoldDB" id="A0A9Q0M7Z3"/>
<dbReference type="Proteomes" id="UP001142055">
    <property type="component" value="Chromosome 2"/>
</dbReference>
<dbReference type="GO" id="GO:0006493">
    <property type="term" value="P:protein O-linked glycosylation"/>
    <property type="evidence" value="ECO:0007669"/>
    <property type="project" value="TreeGrafter"/>
</dbReference>
<proteinExistence type="inferred from homology"/>
<evidence type="ECO:0000256" key="6">
    <source>
        <dbReference type="ARBA" id="ARBA00022968"/>
    </source>
</evidence>
<evidence type="ECO:0000256" key="7">
    <source>
        <dbReference type="ARBA" id="ARBA00022989"/>
    </source>
</evidence>
<comment type="subcellular location">
    <subcellularLocation>
        <location evidence="1 10">Golgi apparatus membrane</location>
        <topology evidence="1 10">Single-pass type II membrane protein</topology>
    </subcellularLocation>
</comment>
<organism evidence="12 13">
    <name type="scientific">Blomia tropicalis</name>
    <name type="common">Mite</name>
    <dbReference type="NCBI Taxonomy" id="40697"/>
    <lineage>
        <taxon>Eukaryota</taxon>
        <taxon>Metazoa</taxon>
        <taxon>Ecdysozoa</taxon>
        <taxon>Arthropoda</taxon>
        <taxon>Chelicerata</taxon>
        <taxon>Arachnida</taxon>
        <taxon>Acari</taxon>
        <taxon>Acariformes</taxon>
        <taxon>Sarcoptiformes</taxon>
        <taxon>Astigmata</taxon>
        <taxon>Glycyphagoidea</taxon>
        <taxon>Echimyopodidae</taxon>
        <taxon>Blomia</taxon>
    </lineage>
</organism>
<evidence type="ECO:0000256" key="2">
    <source>
        <dbReference type="ARBA" id="ARBA00008661"/>
    </source>
</evidence>
<keyword evidence="9" id="KW-0472">Membrane</keyword>
<keyword evidence="6" id="KW-0735">Signal-anchor</keyword>
<accession>A0A9Q0M7Z3</accession>
<sequence>MDKLYSIWFTFVLSLIIVAVDCRRTYKHTLEEIAHANRPPVIDQRDCSDGETPIFIHTPAHTSGKYHNRRMTIRRTWAQEASQHQMRVIFVIAVPSSPNEQQLIKQEAETYGDMLQFDFVENYYNLTIKNIAELKWAERHCNGSKYLVKLDDDVLLNVGKLAQLIQHDQIDSGLTGEVIVSPVYRDPNHKWHMPPKIYTKNSYPMIRGFGYIISMDQLPSLNEAFDTYKGEFMDIDDLFLTSVIADLANVKRNNNEHFIAYCGMDQCTIETNLVMHGCSDSAETETMYRHWKLSDVSRCYPKNALPPSIHNSQNKIRPKSIRINGGGQLNTNRNGGATPRFLVHRSQIVANHAYVHMLPSNSFVAPQYHQLLFRFR</sequence>
<feature type="signal peptide" evidence="11">
    <location>
        <begin position="1"/>
        <end position="22"/>
    </location>
</feature>
<dbReference type="PANTHER" id="PTHR11214:SF314">
    <property type="entry name" value="HEXOSYLTRANSFERASE"/>
    <property type="match status" value="1"/>
</dbReference>
<dbReference type="EMBL" id="JAPWDV010000002">
    <property type="protein sequence ID" value="KAJ6220534.1"/>
    <property type="molecule type" value="Genomic_DNA"/>
</dbReference>
<evidence type="ECO:0000256" key="8">
    <source>
        <dbReference type="ARBA" id="ARBA00023034"/>
    </source>
</evidence>